<dbReference type="AlphaFoldDB" id="K9VNT2"/>
<protein>
    <submittedName>
        <fullName evidence="1">Uncharacterized protein</fullName>
    </submittedName>
</protein>
<name>K9VNT2_9CYAN</name>
<evidence type="ECO:0000313" key="2">
    <source>
        <dbReference type="Proteomes" id="UP000010478"/>
    </source>
</evidence>
<evidence type="ECO:0000313" key="1">
    <source>
        <dbReference type="EMBL" id="AFZ09214.1"/>
    </source>
</evidence>
<dbReference type="RefSeq" id="WP_015178443.1">
    <property type="nucleotide sequence ID" value="NC_019729.1"/>
</dbReference>
<dbReference type="KEGG" id="oni:Osc7112_4948"/>
<dbReference type="HOGENOM" id="CLU_1642042_0_0_3"/>
<dbReference type="EMBL" id="CP003614">
    <property type="protein sequence ID" value="AFZ09214.1"/>
    <property type="molecule type" value="Genomic_DNA"/>
</dbReference>
<keyword evidence="2" id="KW-1185">Reference proteome</keyword>
<dbReference type="STRING" id="179408.Osc7112_4948"/>
<gene>
    <name evidence="1" type="ORF">Osc7112_4948</name>
</gene>
<reference evidence="1 2" key="1">
    <citation type="submission" date="2012-05" db="EMBL/GenBank/DDBJ databases">
        <title>Finished chromosome of genome of Oscillatoria sp. PCC 7112.</title>
        <authorList>
            <consortium name="US DOE Joint Genome Institute"/>
            <person name="Gugger M."/>
            <person name="Coursin T."/>
            <person name="Rippka R."/>
            <person name="Tandeau De Marsac N."/>
            <person name="Huntemann M."/>
            <person name="Wei C.-L."/>
            <person name="Han J."/>
            <person name="Detter J.C."/>
            <person name="Han C."/>
            <person name="Tapia R."/>
            <person name="Davenport K."/>
            <person name="Daligault H."/>
            <person name="Erkkila T."/>
            <person name="Gu W."/>
            <person name="Munk A.C.C."/>
            <person name="Teshima H."/>
            <person name="Xu Y."/>
            <person name="Chain P."/>
            <person name="Chen A."/>
            <person name="Krypides N."/>
            <person name="Mavromatis K."/>
            <person name="Markowitz V."/>
            <person name="Szeto E."/>
            <person name="Ivanova N."/>
            <person name="Mikhailova N."/>
            <person name="Ovchinnikova G."/>
            <person name="Pagani I."/>
            <person name="Pati A."/>
            <person name="Goodwin L."/>
            <person name="Peters L."/>
            <person name="Pitluck S."/>
            <person name="Woyke T."/>
            <person name="Kerfeld C."/>
        </authorList>
    </citation>
    <scope>NUCLEOTIDE SEQUENCE [LARGE SCALE GENOMIC DNA]</scope>
    <source>
        <strain evidence="1 2">PCC 7112</strain>
    </source>
</reference>
<accession>K9VNT2</accession>
<organism evidence="1 2">
    <name type="scientific">Phormidium nigroviride PCC 7112</name>
    <dbReference type="NCBI Taxonomy" id="179408"/>
    <lineage>
        <taxon>Bacteria</taxon>
        <taxon>Bacillati</taxon>
        <taxon>Cyanobacteriota</taxon>
        <taxon>Cyanophyceae</taxon>
        <taxon>Oscillatoriophycideae</taxon>
        <taxon>Oscillatoriales</taxon>
        <taxon>Oscillatoriaceae</taxon>
        <taxon>Phormidium</taxon>
    </lineage>
</organism>
<proteinExistence type="predicted"/>
<dbReference type="Proteomes" id="UP000010478">
    <property type="component" value="Chromosome"/>
</dbReference>
<sequence length="162" mass="18580">MCLKCSAERKKLVELTERLIVRGILGGLPLTFHLAKERKYKAHSLALWTVLIQVSNEQLLRQLKDKRSMDKSFEHLLWGNRHLLWSFRKVKFCSIKAFWDKTPDTFLRFLVSRTTFRSFLSRLLLSQPEPSCNGPPKGFVPLPDAEIGGCARNDSLAAPLVN</sequence>